<evidence type="ECO:0000256" key="1">
    <source>
        <dbReference type="SAM" id="Phobius"/>
    </source>
</evidence>
<gene>
    <name evidence="2" type="ORF">CANCADRAFT_84042</name>
</gene>
<sequence>MRISCDIRRCSSSRLPFCPNMFFPFASNIIVEALHLQVEIHVLRQAAPRLLKLITAPVSLRPIVKHWPAVDQDKHPTEYHTNFGRVFDMPLPPFLNFHSLFFPFLTLIFPPHLIPSLSRPFSFSMRTS</sequence>
<protein>
    <submittedName>
        <fullName evidence="2">Uncharacterized protein</fullName>
    </submittedName>
</protein>
<keyword evidence="3" id="KW-1185">Reference proteome</keyword>
<reference evidence="3" key="1">
    <citation type="submission" date="2016-02" db="EMBL/GenBank/DDBJ databases">
        <title>Comparative genomics of biotechnologically important yeasts.</title>
        <authorList>
            <consortium name="DOE Joint Genome Institute"/>
            <person name="Riley R."/>
            <person name="Haridas S."/>
            <person name="Wolfe K.H."/>
            <person name="Lopes M.R."/>
            <person name="Hittinger C.T."/>
            <person name="Goker M."/>
            <person name="Salamov A."/>
            <person name="Wisecaver J."/>
            <person name="Long T.M."/>
            <person name="Aerts A.L."/>
            <person name="Barry K."/>
            <person name="Choi C."/>
            <person name="Clum A."/>
            <person name="Coughlan A.Y."/>
            <person name="Deshpande S."/>
            <person name="Douglass A.P."/>
            <person name="Hanson S.J."/>
            <person name="Klenk H.-P."/>
            <person name="Labutti K."/>
            <person name="Lapidus A."/>
            <person name="Lindquist E."/>
            <person name="Lipzen A."/>
            <person name="Meier-Kolthoff J.P."/>
            <person name="Ohm R.A."/>
            <person name="Otillar R.P."/>
            <person name="Pangilinan J."/>
            <person name="Peng Y."/>
            <person name="Rokas A."/>
            <person name="Rosa C.A."/>
            <person name="Scheuner C."/>
            <person name="Sibirny A.A."/>
            <person name="Slot J.C."/>
            <person name="Stielow J.B."/>
            <person name="Sun H."/>
            <person name="Kurtzman C.P."/>
            <person name="Blackwell M."/>
            <person name="Jeffries T.W."/>
            <person name="Grigoriev I.V."/>
        </authorList>
    </citation>
    <scope>NUCLEOTIDE SEQUENCE [LARGE SCALE GENOMIC DNA]</scope>
    <source>
        <strain evidence="3">NRRL Y-17796</strain>
    </source>
</reference>
<dbReference type="Proteomes" id="UP000095023">
    <property type="component" value="Unassembled WGS sequence"/>
</dbReference>
<evidence type="ECO:0000313" key="2">
    <source>
        <dbReference type="EMBL" id="ODV92221.1"/>
    </source>
</evidence>
<dbReference type="EMBL" id="KV453841">
    <property type="protein sequence ID" value="ODV92221.1"/>
    <property type="molecule type" value="Genomic_DNA"/>
</dbReference>
<keyword evidence="1" id="KW-0812">Transmembrane</keyword>
<evidence type="ECO:0000313" key="3">
    <source>
        <dbReference type="Proteomes" id="UP000095023"/>
    </source>
</evidence>
<accession>A0A1E4TKD7</accession>
<dbReference type="AlphaFoldDB" id="A0A1E4TKD7"/>
<feature type="transmembrane region" description="Helical" evidence="1">
    <location>
        <begin position="94"/>
        <end position="114"/>
    </location>
</feature>
<organism evidence="2 3">
    <name type="scientific">Tortispora caseinolytica NRRL Y-17796</name>
    <dbReference type="NCBI Taxonomy" id="767744"/>
    <lineage>
        <taxon>Eukaryota</taxon>
        <taxon>Fungi</taxon>
        <taxon>Dikarya</taxon>
        <taxon>Ascomycota</taxon>
        <taxon>Saccharomycotina</taxon>
        <taxon>Trigonopsidomycetes</taxon>
        <taxon>Trigonopsidales</taxon>
        <taxon>Trigonopsidaceae</taxon>
        <taxon>Tortispora</taxon>
    </lineage>
</organism>
<name>A0A1E4TKD7_9ASCO</name>
<keyword evidence="1" id="KW-0472">Membrane</keyword>
<keyword evidence="1" id="KW-1133">Transmembrane helix</keyword>
<proteinExistence type="predicted"/>